<protein>
    <submittedName>
        <fullName evidence="5">Transcriptional regulator, MarR family</fullName>
    </submittedName>
</protein>
<dbReference type="InterPro" id="IPR036390">
    <property type="entry name" value="WH_DNA-bd_sf"/>
</dbReference>
<dbReference type="InterPro" id="IPR036388">
    <property type="entry name" value="WH-like_DNA-bd_sf"/>
</dbReference>
<dbReference type="PROSITE" id="PS50995">
    <property type="entry name" value="HTH_MARR_2"/>
    <property type="match status" value="1"/>
</dbReference>
<evidence type="ECO:0000256" key="3">
    <source>
        <dbReference type="ARBA" id="ARBA00023163"/>
    </source>
</evidence>
<dbReference type="SMART" id="SM00347">
    <property type="entry name" value="HTH_MARR"/>
    <property type="match status" value="1"/>
</dbReference>
<dbReference type="SUPFAM" id="SSF46785">
    <property type="entry name" value="Winged helix' DNA-binding domain"/>
    <property type="match status" value="1"/>
</dbReference>
<dbReference type="PANTHER" id="PTHR42756:SF1">
    <property type="entry name" value="TRANSCRIPTIONAL REPRESSOR OF EMRAB OPERON"/>
    <property type="match status" value="1"/>
</dbReference>
<keyword evidence="3" id="KW-0804">Transcription</keyword>
<dbReference type="GO" id="GO:0003700">
    <property type="term" value="F:DNA-binding transcription factor activity"/>
    <property type="evidence" value="ECO:0007669"/>
    <property type="project" value="InterPro"/>
</dbReference>
<dbReference type="Gene3D" id="1.10.10.10">
    <property type="entry name" value="Winged helix-like DNA-binding domain superfamily/Winged helix DNA-binding domain"/>
    <property type="match status" value="1"/>
</dbReference>
<dbReference type="AlphaFoldDB" id="A0A212RVX2"/>
<organism evidence="5 6">
    <name type="scientific">Arboricoccus pini</name>
    <dbReference type="NCBI Taxonomy" id="1963835"/>
    <lineage>
        <taxon>Bacteria</taxon>
        <taxon>Pseudomonadati</taxon>
        <taxon>Pseudomonadota</taxon>
        <taxon>Alphaproteobacteria</taxon>
        <taxon>Geminicoccales</taxon>
        <taxon>Geminicoccaceae</taxon>
        <taxon>Arboricoccus</taxon>
    </lineage>
</organism>
<evidence type="ECO:0000313" key="5">
    <source>
        <dbReference type="EMBL" id="SNB76728.1"/>
    </source>
</evidence>
<keyword evidence="1" id="KW-0805">Transcription regulation</keyword>
<dbReference type="RefSeq" id="WP_207762142.1">
    <property type="nucleotide sequence ID" value="NZ_FYEH01000015.1"/>
</dbReference>
<gene>
    <name evidence="5" type="ORF">SAMN07250955_11563</name>
</gene>
<reference evidence="5 6" key="1">
    <citation type="submission" date="2017-06" db="EMBL/GenBank/DDBJ databases">
        <authorList>
            <person name="Kim H.J."/>
            <person name="Triplett B.A."/>
        </authorList>
    </citation>
    <scope>NUCLEOTIDE SEQUENCE [LARGE SCALE GENOMIC DNA]</scope>
    <source>
        <strain evidence="5 6">B29T1</strain>
    </source>
</reference>
<sequence length="178" mass="20005">MSAPDPSRFDDRRRRLTPKTIDVSRVEFDIFKDLLSFYARSVVQTLNHDLDAEMAGLPVAKGTGKIATLLLIGANPGIRPSVIAHYILKDRSALARLLDQMQREGLVEQRVQSDERRAHQLYLTDAGEALATHVREIALRQNDRFFAALSAAERQSLLSILKKLYRARVTDLPGSIEP</sequence>
<evidence type="ECO:0000259" key="4">
    <source>
        <dbReference type="PROSITE" id="PS50995"/>
    </source>
</evidence>
<dbReference type="EMBL" id="FYEH01000015">
    <property type="protein sequence ID" value="SNB76728.1"/>
    <property type="molecule type" value="Genomic_DNA"/>
</dbReference>
<proteinExistence type="predicted"/>
<dbReference type="Pfam" id="PF12802">
    <property type="entry name" value="MarR_2"/>
    <property type="match status" value="1"/>
</dbReference>
<dbReference type="Proteomes" id="UP000197065">
    <property type="component" value="Unassembled WGS sequence"/>
</dbReference>
<evidence type="ECO:0000256" key="2">
    <source>
        <dbReference type="ARBA" id="ARBA00023125"/>
    </source>
</evidence>
<feature type="domain" description="HTH marR-type" evidence="4">
    <location>
        <begin position="32"/>
        <end position="166"/>
    </location>
</feature>
<evidence type="ECO:0000313" key="6">
    <source>
        <dbReference type="Proteomes" id="UP000197065"/>
    </source>
</evidence>
<keyword evidence="2" id="KW-0238">DNA-binding</keyword>
<dbReference type="GO" id="GO:0003677">
    <property type="term" value="F:DNA binding"/>
    <property type="evidence" value="ECO:0007669"/>
    <property type="project" value="UniProtKB-KW"/>
</dbReference>
<dbReference type="PANTHER" id="PTHR42756">
    <property type="entry name" value="TRANSCRIPTIONAL REGULATOR, MARR"/>
    <property type="match status" value="1"/>
</dbReference>
<accession>A0A212RVX2</accession>
<name>A0A212RVX2_9PROT</name>
<dbReference type="InterPro" id="IPR000835">
    <property type="entry name" value="HTH_MarR-typ"/>
</dbReference>
<evidence type="ECO:0000256" key="1">
    <source>
        <dbReference type="ARBA" id="ARBA00023015"/>
    </source>
</evidence>
<dbReference type="PRINTS" id="PR00598">
    <property type="entry name" value="HTHMARR"/>
</dbReference>
<keyword evidence="6" id="KW-1185">Reference proteome</keyword>